<dbReference type="Pfam" id="PF00356">
    <property type="entry name" value="LacI"/>
    <property type="match status" value="1"/>
</dbReference>
<evidence type="ECO:0000256" key="4">
    <source>
        <dbReference type="ARBA" id="ARBA00023163"/>
    </source>
</evidence>
<evidence type="ECO:0000256" key="1">
    <source>
        <dbReference type="ARBA" id="ARBA00022491"/>
    </source>
</evidence>
<evidence type="ECO:0000256" key="2">
    <source>
        <dbReference type="ARBA" id="ARBA00023015"/>
    </source>
</evidence>
<dbReference type="PANTHER" id="PTHR30146:SF148">
    <property type="entry name" value="HTH-TYPE TRANSCRIPTIONAL REPRESSOR PURR-RELATED"/>
    <property type="match status" value="1"/>
</dbReference>
<feature type="domain" description="HTH lacI-type" evidence="5">
    <location>
        <begin position="8"/>
        <end position="50"/>
    </location>
</feature>
<evidence type="ECO:0000259" key="5">
    <source>
        <dbReference type="PROSITE" id="PS50932"/>
    </source>
</evidence>
<dbReference type="SMART" id="SM00354">
    <property type="entry name" value="HTH_LACI"/>
    <property type="match status" value="1"/>
</dbReference>
<dbReference type="EMBL" id="FRFD01000003">
    <property type="protein sequence ID" value="SHO43793.1"/>
    <property type="molecule type" value="Genomic_DNA"/>
</dbReference>
<name>A0A1M7XXY5_9FIRM</name>
<dbReference type="OrthoDB" id="2026446at2"/>
<dbReference type="Proteomes" id="UP000184612">
    <property type="component" value="Unassembled WGS sequence"/>
</dbReference>
<dbReference type="SUPFAM" id="SSF53822">
    <property type="entry name" value="Periplasmic binding protein-like I"/>
    <property type="match status" value="1"/>
</dbReference>
<keyword evidence="4" id="KW-0804">Transcription</keyword>
<dbReference type="AlphaFoldDB" id="A0A1M7XXY5"/>
<organism evidence="6 7">
    <name type="scientific">Anaerocolumna xylanovorans DSM 12503</name>
    <dbReference type="NCBI Taxonomy" id="1121345"/>
    <lineage>
        <taxon>Bacteria</taxon>
        <taxon>Bacillati</taxon>
        <taxon>Bacillota</taxon>
        <taxon>Clostridia</taxon>
        <taxon>Lachnospirales</taxon>
        <taxon>Lachnospiraceae</taxon>
        <taxon>Anaerocolumna</taxon>
    </lineage>
</organism>
<dbReference type="GO" id="GO:0003700">
    <property type="term" value="F:DNA-binding transcription factor activity"/>
    <property type="evidence" value="ECO:0007669"/>
    <property type="project" value="TreeGrafter"/>
</dbReference>
<gene>
    <name evidence="6" type="ORF">SAMN02745217_00357</name>
</gene>
<dbReference type="GO" id="GO:0000976">
    <property type="term" value="F:transcription cis-regulatory region binding"/>
    <property type="evidence" value="ECO:0007669"/>
    <property type="project" value="TreeGrafter"/>
</dbReference>
<dbReference type="Gene3D" id="3.40.50.2300">
    <property type="match status" value="2"/>
</dbReference>
<accession>A0A1M7XXY5</accession>
<dbReference type="CDD" id="cd01392">
    <property type="entry name" value="HTH_LacI"/>
    <property type="match status" value="1"/>
</dbReference>
<dbReference type="Gene3D" id="1.10.260.40">
    <property type="entry name" value="lambda repressor-like DNA-binding domains"/>
    <property type="match status" value="1"/>
</dbReference>
<protein>
    <submittedName>
        <fullName evidence="6">Transcriptional regulator, LacI family</fullName>
    </submittedName>
</protein>
<evidence type="ECO:0000313" key="7">
    <source>
        <dbReference type="Proteomes" id="UP000184612"/>
    </source>
</evidence>
<keyword evidence="2" id="KW-0805">Transcription regulation</keyword>
<dbReference type="InterPro" id="IPR028082">
    <property type="entry name" value="Peripla_BP_I"/>
</dbReference>
<dbReference type="PANTHER" id="PTHR30146">
    <property type="entry name" value="LACI-RELATED TRANSCRIPTIONAL REPRESSOR"/>
    <property type="match status" value="1"/>
</dbReference>
<dbReference type="RefSeq" id="WP_073587088.1">
    <property type="nucleotide sequence ID" value="NZ_FRFD01000003.1"/>
</dbReference>
<sequence>MAKQRILIQDIADSLQLSRTTVSKALNGSENISEKTRQKILQRAAELNYKQFSSLTSDFNSSASAENNASSNIHGNIALTFHKFPDKQHIGSSLLTTMEQEISKYGYTLSLFTIQDTDIRYLRLPNTFDLNNIDAILCVELFDREYCKMLSSLNKPVLFIDSYYTVAEDNLKADILLMESKYRLANMVKKLIQEHRISRAGFVGSYTHCLSFYERWAGFCMALQDCDLTLDKSACIIDKEDIKYWDQMWLLSQLKLMDPLPELFVCANDSLAINLISCLKDLNIKVPNQVLVTGFDNAPASIVVEPHLTTVNSHSTDMGIIAAKKILDRIQNTALPYTNTYLQTDAIYRESTMRKPFDKKIY</sequence>
<dbReference type="SUPFAM" id="SSF47413">
    <property type="entry name" value="lambda repressor-like DNA-binding domains"/>
    <property type="match status" value="1"/>
</dbReference>
<dbReference type="InterPro" id="IPR010982">
    <property type="entry name" value="Lambda_DNA-bd_dom_sf"/>
</dbReference>
<keyword evidence="3" id="KW-0238">DNA-binding</keyword>
<keyword evidence="1" id="KW-0678">Repressor</keyword>
<dbReference type="PROSITE" id="PS50932">
    <property type="entry name" value="HTH_LACI_2"/>
    <property type="match status" value="1"/>
</dbReference>
<dbReference type="STRING" id="1121345.SAMN02745217_00357"/>
<evidence type="ECO:0000256" key="3">
    <source>
        <dbReference type="ARBA" id="ARBA00023125"/>
    </source>
</evidence>
<dbReference type="InterPro" id="IPR046335">
    <property type="entry name" value="LacI/GalR-like_sensor"/>
</dbReference>
<reference evidence="6 7" key="1">
    <citation type="submission" date="2016-12" db="EMBL/GenBank/DDBJ databases">
        <authorList>
            <person name="Song W.-J."/>
            <person name="Kurnit D.M."/>
        </authorList>
    </citation>
    <scope>NUCLEOTIDE SEQUENCE [LARGE SCALE GENOMIC DNA]</scope>
    <source>
        <strain evidence="6 7">DSM 12503</strain>
    </source>
</reference>
<proteinExistence type="predicted"/>
<evidence type="ECO:0000313" key="6">
    <source>
        <dbReference type="EMBL" id="SHO43793.1"/>
    </source>
</evidence>
<dbReference type="Pfam" id="PF13377">
    <property type="entry name" value="Peripla_BP_3"/>
    <property type="match status" value="1"/>
</dbReference>
<dbReference type="InterPro" id="IPR000843">
    <property type="entry name" value="HTH_LacI"/>
</dbReference>
<keyword evidence="7" id="KW-1185">Reference proteome</keyword>